<dbReference type="KEGG" id="npz:ACX27_29855"/>
<dbReference type="Proteomes" id="UP000062645">
    <property type="component" value="Chromosome"/>
</dbReference>
<feature type="transmembrane region" description="Helical" evidence="1">
    <location>
        <begin position="40"/>
        <end position="60"/>
    </location>
</feature>
<dbReference type="OrthoDB" id="514950at2"/>
<keyword evidence="3" id="KW-1185">Reference proteome</keyword>
<dbReference type="AlphaFoldDB" id="A0A0M5MHU2"/>
<evidence type="ECO:0000313" key="2">
    <source>
        <dbReference type="EMBL" id="ALF56105.1"/>
    </source>
</evidence>
<reference evidence="3" key="1">
    <citation type="submission" date="2015-07" db="EMBL/GenBank/DDBJ databases">
        <title>Genome Of Nitrogen-Fixing Cyanobacterium Nostoc piscinale CENA21 From Solimoes/Amazon River Floodplain Sediments And Comparative Genomics To Uncover Biosynthetic Natural Products Potential.</title>
        <authorList>
            <person name="Leao T.F."/>
            <person name="Leao P.N."/>
            <person name="Guimaraes P.I."/>
            <person name="de Melo A.G.C."/>
            <person name="Ramos R.T.J."/>
            <person name="Silva A."/>
            <person name="Fiore M.F."/>
            <person name="Schneider M.P.C."/>
        </authorList>
    </citation>
    <scope>NUCLEOTIDE SEQUENCE [LARGE SCALE GENOMIC DNA]</scope>
    <source>
        <strain evidence="3">CENA21</strain>
    </source>
</reference>
<dbReference type="RefSeq" id="WP_062297893.1">
    <property type="nucleotide sequence ID" value="NZ_CP012036.1"/>
</dbReference>
<gene>
    <name evidence="2" type="ORF">ACX27_29855</name>
</gene>
<organism evidence="2 3">
    <name type="scientific">Nostoc piscinale CENA21</name>
    <dbReference type="NCBI Taxonomy" id="224013"/>
    <lineage>
        <taxon>Bacteria</taxon>
        <taxon>Bacillati</taxon>
        <taxon>Cyanobacteriota</taxon>
        <taxon>Cyanophyceae</taxon>
        <taxon>Nostocales</taxon>
        <taxon>Nostocaceae</taxon>
        <taxon>Nostoc</taxon>
    </lineage>
</organism>
<proteinExistence type="predicted"/>
<protein>
    <submittedName>
        <fullName evidence="2">Uncharacterized protein</fullName>
    </submittedName>
</protein>
<reference evidence="2 3" key="2">
    <citation type="journal article" date="2016" name="Genome Announc.">
        <title>Draft Genome Sequence of the N2-Fixing Cyanobacterium Nostoc piscinale CENA21, Isolated from the Brazilian Amazon Floodplain.</title>
        <authorList>
            <person name="Leao T."/>
            <person name="Guimaraes P.I."/>
            <person name="de Melo A.G."/>
            <person name="Ramos R.T."/>
            <person name="Leao P.N."/>
            <person name="Silva A."/>
            <person name="Fiore M.F."/>
            <person name="Schneider M.P."/>
        </authorList>
    </citation>
    <scope>NUCLEOTIDE SEQUENCE [LARGE SCALE GENOMIC DNA]</scope>
    <source>
        <strain evidence="2 3">CENA21</strain>
    </source>
</reference>
<dbReference type="EMBL" id="CP012036">
    <property type="protein sequence ID" value="ALF56105.1"/>
    <property type="molecule type" value="Genomic_DNA"/>
</dbReference>
<keyword evidence="1" id="KW-0472">Membrane</keyword>
<evidence type="ECO:0000256" key="1">
    <source>
        <dbReference type="SAM" id="Phobius"/>
    </source>
</evidence>
<name>A0A0M5MHU2_9NOSO</name>
<accession>A0A0M5MHU2</accession>
<keyword evidence="1" id="KW-1133">Transmembrane helix</keyword>
<evidence type="ECO:0000313" key="3">
    <source>
        <dbReference type="Proteomes" id="UP000062645"/>
    </source>
</evidence>
<sequence length="80" mass="9248">MALAQHISINQTKRVDHHFSSKIAQIIPALFNRLLWHTKAYTTVFGILFLTLASLVFLCINWSGKKLTQVFQYKTVVEQE</sequence>
<dbReference type="PATRIC" id="fig|224013.5.peg.7129"/>
<keyword evidence="1" id="KW-0812">Transmembrane</keyword>